<dbReference type="InterPro" id="IPR011042">
    <property type="entry name" value="6-blade_b-propeller_TolB-like"/>
</dbReference>
<dbReference type="InterPro" id="IPR029058">
    <property type="entry name" value="AB_hydrolase_fold"/>
</dbReference>
<organism evidence="2 3">
    <name type="scientific">Actimicrobium antarcticum</name>
    <dbReference type="NCBI Taxonomy" id="1051899"/>
    <lineage>
        <taxon>Bacteria</taxon>
        <taxon>Pseudomonadati</taxon>
        <taxon>Pseudomonadota</taxon>
        <taxon>Betaproteobacteria</taxon>
        <taxon>Burkholderiales</taxon>
        <taxon>Oxalobacteraceae</taxon>
        <taxon>Actimicrobium</taxon>
    </lineage>
</organism>
<feature type="domain" description="Peptidase S9 prolyl oligopeptidase catalytic" evidence="1">
    <location>
        <begin position="428"/>
        <end position="633"/>
    </location>
</feature>
<dbReference type="RefSeq" id="WP_344763639.1">
    <property type="nucleotide sequence ID" value="NZ_BAAAZE010000008.1"/>
</dbReference>
<proteinExistence type="predicted"/>
<dbReference type="PANTHER" id="PTHR43056">
    <property type="entry name" value="PEPTIDASE S9 PROLYL OLIGOPEPTIDASE"/>
    <property type="match status" value="1"/>
</dbReference>
<evidence type="ECO:0000313" key="2">
    <source>
        <dbReference type="EMBL" id="GAA4025951.1"/>
    </source>
</evidence>
<dbReference type="Gene3D" id="3.40.50.1820">
    <property type="entry name" value="alpha/beta hydrolase"/>
    <property type="match status" value="1"/>
</dbReference>
<dbReference type="Pfam" id="PF00326">
    <property type="entry name" value="Peptidase_S9"/>
    <property type="match status" value="1"/>
</dbReference>
<gene>
    <name evidence="2" type="ORF">GCM10022212_24890</name>
</gene>
<sequence length="650" mass="70766">MNHPQQDIAPYGAWRSPITSAAIVAESVGLDQPTIAGDAIFWIEGRAREQGRSVIVRCDADGQTSDLTPTGFNARTRVHEYGGGALLIDGDTVYFSNFTDQRVYRQTGNVAPQALTAAGARRFADATLDRRHHRLICIRENHGDTAREAVNTVVAIDLDDGSETVLLTGHDFYAAPRLSPDGSQLAWLCWDHPNMPWDGTTLWCAAVADDGTLAGARQVAGSSDDPVFQPAWSPAGELHFISEQSGWWNLYRLRDGSVQALCPMAAEFGRPLWNLGISTYGFDGTGRIVCSYAQEGDWHLALLDPESGLLDDITTPFRKIGDLKVGRDFVVFIGGAPTSADAIVRLDLTTRTHQVLKRAISLQVDAGYLSVPRAITFPTTDAQVSHAFSHAFYYAPANRDFTAPAGTRPPLLVFNHGGPTSAASATLNLSIQFWTSRGFAVVDVNYGGSTGYGRAYRQRLNGNWGVVDVDDALNAARFLVAEGAADPEKLAIRGGSAGGYTALAALTFHDVFKAGASYYGVSDLETLARDCHKFESRYLDSLVGPYPARKDIYVARSPIHFTDKLASPLILFQGMEDRVVPPAQAQLMFDAVRAKGLPVAYIRFDGEAHGFRRAENIRRALEAELYFYGRVFGFLPADNIEPVAIDNLPD</sequence>
<accession>A0ABP7TGK8</accession>
<protein>
    <submittedName>
        <fullName evidence="2">S9 family peptidase</fullName>
    </submittedName>
</protein>
<dbReference type="EMBL" id="BAAAZE010000008">
    <property type="protein sequence ID" value="GAA4025951.1"/>
    <property type="molecule type" value="Genomic_DNA"/>
</dbReference>
<dbReference type="Proteomes" id="UP001501353">
    <property type="component" value="Unassembled WGS sequence"/>
</dbReference>
<evidence type="ECO:0000259" key="1">
    <source>
        <dbReference type="Pfam" id="PF00326"/>
    </source>
</evidence>
<dbReference type="PANTHER" id="PTHR43056:SF5">
    <property type="entry name" value="PEPTIDASE S9 PROLYL OLIGOPEPTIDASE CATALYTIC DOMAIN-CONTAINING PROTEIN"/>
    <property type="match status" value="1"/>
</dbReference>
<dbReference type="SUPFAM" id="SSF53474">
    <property type="entry name" value="alpha/beta-Hydrolases"/>
    <property type="match status" value="1"/>
</dbReference>
<keyword evidence="3" id="KW-1185">Reference proteome</keyword>
<dbReference type="SUPFAM" id="SSF69322">
    <property type="entry name" value="Tricorn protease domain 2"/>
    <property type="match status" value="1"/>
</dbReference>
<dbReference type="Gene3D" id="2.120.10.30">
    <property type="entry name" value="TolB, C-terminal domain"/>
    <property type="match status" value="1"/>
</dbReference>
<name>A0ABP7TGK8_9BURK</name>
<dbReference type="InterPro" id="IPR001375">
    <property type="entry name" value="Peptidase_S9_cat"/>
</dbReference>
<comment type="caution">
    <text evidence="2">The sequence shown here is derived from an EMBL/GenBank/DDBJ whole genome shotgun (WGS) entry which is preliminary data.</text>
</comment>
<evidence type="ECO:0000313" key="3">
    <source>
        <dbReference type="Proteomes" id="UP001501353"/>
    </source>
</evidence>
<reference evidence="3" key="1">
    <citation type="journal article" date="2019" name="Int. J. Syst. Evol. Microbiol.">
        <title>The Global Catalogue of Microorganisms (GCM) 10K type strain sequencing project: providing services to taxonomists for standard genome sequencing and annotation.</title>
        <authorList>
            <consortium name="The Broad Institute Genomics Platform"/>
            <consortium name="The Broad Institute Genome Sequencing Center for Infectious Disease"/>
            <person name="Wu L."/>
            <person name="Ma J."/>
        </authorList>
    </citation>
    <scope>NUCLEOTIDE SEQUENCE [LARGE SCALE GENOMIC DNA]</scope>
    <source>
        <strain evidence="3">JCM 16673</strain>
    </source>
</reference>
<dbReference type="InterPro" id="IPR050585">
    <property type="entry name" value="Xaa-Pro_dipeptidyl-ppase/CocE"/>
</dbReference>